<reference evidence="4" key="1">
    <citation type="journal article" date="1994" name="J. Bacteriol.">
        <title>Identification of a large family of genes for putative chemoreceptor proteins in an ordered library of the Desulfovibrio vulgaris Hildenborough genome.</title>
        <authorList>
            <person name="Deckers H.M."/>
            <person name="Voordouw G."/>
        </authorList>
    </citation>
    <scope>NUCLEOTIDE SEQUENCE</scope>
    <source>
        <strain evidence="4">Hildenborough</strain>
    </source>
</reference>
<evidence type="ECO:0000313" key="4">
    <source>
        <dbReference type="EMBL" id="AAA16759.1"/>
    </source>
</evidence>
<gene>
    <name evidence="4" type="primary">dcrB</name>
</gene>
<feature type="non-terminal residue" evidence="4">
    <location>
        <position position="1"/>
    </location>
</feature>
<feature type="non-terminal residue" evidence="4">
    <location>
        <position position="62"/>
    </location>
</feature>
<proteinExistence type="predicted"/>
<evidence type="ECO:0000256" key="2">
    <source>
        <dbReference type="PROSITE-ProRule" id="PRU00284"/>
    </source>
</evidence>
<feature type="domain" description="Methyl-accepting transducer" evidence="3">
    <location>
        <begin position="1"/>
        <end position="62"/>
    </location>
</feature>
<keyword evidence="4" id="KW-0675">Receptor</keyword>
<dbReference type="PROSITE" id="PS50111">
    <property type="entry name" value="CHEMOTAXIS_TRANSDUC_2"/>
    <property type="match status" value="1"/>
</dbReference>
<evidence type="ECO:0000256" key="1">
    <source>
        <dbReference type="ARBA" id="ARBA00023224"/>
    </source>
</evidence>
<dbReference type="PANTHER" id="PTHR32089">
    <property type="entry name" value="METHYL-ACCEPTING CHEMOTAXIS PROTEIN MCPB"/>
    <property type="match status" value="1"/>
</dbReference>
<dbReference type="GO" id="GO:0016020">
    <property type="term" value="C:membrane"/>
    <property type="evidence" value="ECO:0007669"/>
    <property type="project" value="InterPro"/>
</dbReference>
<dbReference type="GO" id="GO:0007165">
    <property type="term" value="P:signal transduction"/>
    <property type="evidence" value="ECO:0007669"/>
    <property type="project" value="UniProtKB-KW"/>
</dbReference>
<dbReference type="AlphaFoldDB" id="Q46596"/>
<protein>
    <submittedName>
        <fullName evidence="4">Chemoreceptor</fullName>
    </submittedName>
</protein>
<organism evidence="4">
    <name type="scientific">Nitratidesulfovibrio vulgaris</name>
    <name type="common">Desulfovibrio vulgaris</name>
    <dbReference type="NCBI Taxonomy" id="881"/>
    <lineage>
        <taxon>Bacteria</taxon>
        <taxon>Pseudomonadati</taxon>
        <taxon>Thermodesulfobacteriota</taxon>
        <taxon>Desulfovibrionia</taxon>
        <taxon>Desulfovibrionales</taxon>
        <taxon>Desulfovibrionaceae</taxon>
        <taxon>Nitratidesulfovibrio</taxon>
    </lineage>
</organism>
<dbReference type="PIR" id="C38942">
    <property type="entry name" value="C38942"/>
</dbReference>
<dbReference type="EMBL" id="L26021">
    <property type="protein sequence ID" value="AAA16759.1"/>
    <property type="molecule type" value="Unassigned_DNA"/>
</dbReference>
<name>Q46596_NITVL</name>
<keyword evidence="1 2" id="KW-0807">Transducer</keyword>
<dbReference type="PANTHER" id="PTHR32089:SF112">
    <property type="entry name" value="LYSOZYME-LIKE PROTEIN-RELATED"/>
    <property type="match status" value="1"/>
</dbReference>
<accession>Q46596</accession>
<dbReference type="SUPFAM" id="SSF58104">
    <property type="entry name" value="Methyl-accepting chemotaxis protein (MCP) signaling domain"/>
    <property type="match status" value="1"/>
</dbReference>
<dbReference type="InterPro" id="IPR004089">
    <property type="entry name" value="MCPsignal_dom"/>
</dbReference>
<dbReference type="Gene3D" id="1.10.287.950">
    <property type="entry name" value="Methyl-accepting chemotaxis protein"/>
    <property type="match status" value="1"/>
</dbReference>
<evidence type="ECO:0000259" key="3">
    <source>
        <dbReference type="PROSITE" id="PS50111"/>
    </source>
</evidence>
<dbReference type="Pfam" id="PF00015">
    <property type="entry name" value="MCPsignal"/>
    <property type="match status" value="1"/>
</dbReference>
<sequence length="62" mass="6786">IEAARAGESGRGFAVVADEVRKLAERTDAATGEVRNSIRNIQETTRENLKRTEEAVDAVTKE</sequence>